<feature type="transmembrane region" description="Helical" evidence="5">
    <location>
        <begin position="55"/>
        <end position="79"/>
    </location>
</feature>
<dbReference type="OrthoDB" id="6359945at2759"/>
<dbReference type="Pfam" id="PF00001">
    <property type="entry name" value="7tm_1"/>
    <property type="match status" value="1"/>
</dbReference>
<evidence type="ECO:0000256" key="1">
    <source>
        <dbReference type="ARBA" id="ARBA00004370"/>
    </source>
</evidence>
<feature type="domain" description="G-protein coupled receptors family 1 profile" evidence="6">
    <location>
        <begin position="34"/>
        <end position="282"/>
    </location>
</feature>
<keyword evidence="2 5" id="KW-0812">Transmembrane</keyword>
<dbReference type="Proteomes" id="UP000221080">
    <property type="component" value="Chromosome 11"/>
</dbReference>
<reference evidence="8" key="2">
    <citation type="submission" date="2025-08" db="UniProtKB">
        <authorList>
            <consortium name="RefSeq"/>
        </authorList>
    </citation>
    <scope>IDENTIFICATION</scope>
    <source>
        <tissue evidence="8">Blood</tissue>
    </source>
</reference>
<keyword evidence="7" id="KW-1185">Reference proteome</keyword>
<dbReference type="InterPro" id="IPR017452">
    <property type="entry name" value="GPCR_Rhodpsn_7TM"/>
</dbReference>
<dbReference type="GO" id="GO:0004984">
    <property type="term" value="F:olfactory receptor activity"/>
    <property type="evidence" value="ECO:0007669"/>
    <property type="project" value="TreeGrafter"/>
</dbReference>
<reference evidence="7" key="1">
    <citation type="journal article" date="2016" name="Nat. Commun.">
        <title>The channel catfish genome sequence provides insights into the evolution of scale formation in teleosts.</title>
        <authorList>
            <person name="Liu Z."/>
            <person name="Liu S."/>
            <person name="Yao J."/>
            <person name="Bao L."/>
            <person name="Zhang J."/>
            <person name="Li Y."/>
            <person name="Jiang C."/>
            <person name="Sun L."/>
            <person name="Wang R."/>
            <person name="Zhang Y."/>
            <person name="Zhou T."/>
            <person name="Zeng Q."/>
            <person name="Fu Q."/>
            <person name="Gao S."/>
            <person name="Li N."/>
            <person name="Koren S."/>
            <person name="Jiang Y."/>
            <person name="Zimin A."/>
            <person name="Xu P."/>
            <person name="Phillippy A.M."/>
            <person name="Geng X."/>
            <person name="Song L."/>
            <person name="Sun F."/>
            <person name="Li C."/>
            <person name="Wang X."/>
            <person name="Chen A."/>
            <person name="Jin Y."/>
            <person name="Yuan Z."/>
            <person name="Yang Y."/>
            <person name="Tan S."/>
            <person name="Peatman E."/>
            <person name="Lu J."/>
            <person name="Qin Z."/>
            <person name="Dunham R."/>
            <person name="Li Z."/>
            <person name="Sonstegard T."/>
            <person name="Feng J."/>
            <person name="Danzmann R.G."/>
            <person name="Schroeder S."/>
            <person name="Scheffler B."/>
            <person name="Duke M.V."/>
            <person name="Ballard L."/>
            <person name="Kucuktas H."/>
            <person name="Kaltenboeck L."/>
            <person name="Liu H."/>
            <person name="Armbruster J."/>
            <person name="Xie Y."/>
            <person name="Kirby M.L."/>
            <person name="Tian Y."/>
            <person name="Flanagan M.E."/>
            <person name="Mu W."/>
            <person name="Waldbieser G.C."/>
        </authorList>
    </citation>
    <scope>NUCLEOTIDE SEQUENCE [LARGE SCALE GENOMIC DNA]</scope>
    <source>
        <strain evidence="7">SDA103</strain>
    </source>
</reference>
<organism evidence="7 8">
    <name type="scientific">Ictalurus punctatus</name>
    <name type="common">Channel catfish</name>
    <name type="synonym">Silurus punctatus</name>
    <dbReference type="NCBI Taxonomy" id="7998"/>
    <lineage>
        <taxon>Eukaryota</taxon>
        <taxon>Metazoa</taxon>
        <taxon>Chordata</taxon>
        <taxon>Craniata</taxon>
        <taxon>Vertebrata</taxon>
        <taxon>Euteleostomi</taxon>
        <taxon>Actinopterygii</taxon>
        <taxon>Neopterygii</taxon>
        <taxon>Teleostei</taxon>
        <taxon>Ostariophysi</taxon>
        <taxon>Siluriformes</taxon>
        <taxon>Ictaluridae</taxon>
        <taxon>Ictalurus</taxon>
    </lineage>
</organism>
<feature type="transmembrane region" description="Helical" evidence="5">
    <location>
        <begin position="190"/>
        <end position="209"/>
    </location>
</feature>
<name>A0A9F7TNY1_ICTPU</name>
<dbReference type="InterPro" id="IPR000276">
    <property type="entry name" value="GPCR_Rhodpsn"/>
</dbReference>
<evidence type="ECO:0000256" key="5">
    <source>
        <dbReference type="SAM" id="Phobius"/>
    </source>
</evidence>
<dbReference type="CDD" id="cd00637">
    <property type="entry name" value="7tm_classA_rhodopsin-like"/>
    <property type="match status" value="1"/>
</dbReference>
<sequence length="315" mass="36250">MNFSANGTSSTERFEEFFSKILVSVLLGFTIICINGSLVFTFFKSSVFYNNPRYVLYIHLVINDMIMVGVSVTLLVLAYTWNNVRISFCFVLVIIASATQKNTPLILAAMAIERYIAICKPLHHSQICTLHRTFILNVLIWGVGLIPPLTDFVISAIIFPLFIYNTVTVCSSSFLYNTVYHDQRKQATEVIYMSFVWIVLVYTYCRVLIAARKMSSDKESTKKAKRTILLHGVQQLLCMLSFTPPVLDFVFVRILPTQWRKISFYAYLITNIVPRLLSPLIYGMRDQTFVKHLNRNFSFRVLILKVESDKNIVIK</sequence>
<dbReference type="PROSITE" id="PS50262">
    <property type="entry name" value="G_PROTEIN_RECEP_F1_2"/>
    <property type="match status" value="1"/>
</dbReference>
<dbReference type="InterPro" id="IPR052921">
    <property type="entry name" value="GPCR1_Superfamily_Member"/>
</dbReference>
<evidence type="ECO:0000313" key="8">
    <source>
        <dbReference type="RefSeq" id="XP_053539794.1"/>
    </source>
</evidence>
<feature type="transmembrane region" description="Helical" evidence="5">
    <location>
        <begin position="21"/>
        <end position="43"/>
    </location>
</feature>
<dbReference type="SUPFAM" id="SSF81321">
    <property type="entry name" value="Family A G protein-coupled receptor-like"/>
    <property type="match status" value="1"/>
</dbReference>
<dbReference type="GO" id="GO:0005549">
    <property type="term" value="F:odorant binding"/>
    <property type="evidence" value="ECO:0007669"/>
    <property type="project" value="TreeGrafter"/>
</dbReference>
<dbReference type="PANTHER" id="PTHR26451:SF998">
    <property type="entry name" value="ODORANT RECEPTOR-RELATED"/>
    <property type="match status" value="1"/>
</dbReference>
<keyword evidence="3 5" id="KW-1133">Transmembrane helix</keyword>
<feature type="transmembrane region" description="Helical" evidence="5">
    <location>
        <begin position="264"/>
        <end position="282"/>
    </location>
</feature>
<feature type="transmembrane region" description="Helical" evidence="5">
    <location>
        <begin position="133"/>
        <end position="163"/>
    </location>
</feature>
<dbReference type="Gene3D" id="1.20.1070.10">
    <property type="entry name" value="Rhodopsin 7-helix transmembrane proteins"/>
    <property type="match status" value="1"/>
</dbReference>
<protein>
    <submittedName>
        <fullName evidence="8">Odorant receptor 131-2-like</fullName>
    </submittedName>
</protein>
<evidence type="ECO:0000256" key="4">
    <source>
        <dbReference type="ARBA" id="ARBA00023136"/>
    </source>
</evidence>
<dbReference type="FunFam" id="1.20.1070.10:FF:000096">
    <property type="entry name" value="Odorant receptor 131-2"/>
    <property type="match status" value="1"/>
</dbReference>
<evidence type="ECO:0000256" key="3">
    <source>
        <dbReference type="ARBA" id="ARBA00022989"/>
    </source>
</evidence>
<comment type="subcellular location">
    <subcellularLocation>
        <location evidence="1">Membrane</location>
    </subcellularLocation>
</comment>
<dbReference type="GO" id="GO:0016020">
    <property type="term" value="C:membrane"/>
    <property type="evidence" value="ECO:0007669"/>
    <property type="project" value="UniProtKB-SubCell"/>
</dbReference>
<dbReference type="RefSeq" id="XP_053539794.1">
    <property type="nucleotide sequence ID" value="XM_053683819.1"/>
</dbReference>
<gene>
    <name evidence="8" type="primary">LOC108271618</name>
</gene>
<feature type="transmembrane region" description="Helical" evidence="5">
    <location>
        <begin position="85"/>
        <end position="112"/>
    </location>
</feature>
<keyword evidence="4 5" id="KW-0472">Membrane</keyword>
<evidence type="ECO:0000259" key="6">
    <source>
        <dbReference type="PROSITE" id="PS50262"/>
    </source>
</evidence>
<dbReference type="GeneID" id="108271618"/>
<accession>A0A9F7TNY1</accession>
<proteinExistence type="predicted"/>
<dbReference type="AlphaFoldDB" id="A0A9F7TNY1"/>
<dbReference type="PANTHER" id="PTHR26451">
    <property type="entry name" value="G_PROTEIN_RECEP_F1_2 DOMAIN-CONTAINING PROTEIN"/>
    <property type="match status" value="1"/>
</dbReference>
<feature type="transmembrane region" description="Helical" evidence="5">
    <location>
        <begin position="229"/>
        <end position="252"/>
    </location>
</feature>
<dbReference type="KEGG" id="ipu:108271618"/>
<evidence type="ECO:0000256" key="2">
    <source>
        <dbReference type="ARBA" id="ARBA00022692"/>
    </source>
</evidence>
<evidence type="ECO:0000313" key="7">
    <source>
        <dbReference type="Proteomes" id="UP000221080"/>
    </source>
</evidence>
<dbReference type="GO" id="GO:0004930">
    <property type="term" value="F:G protein-coupled receptor activity"/>
    <property type="evidence" value="ECO:0007669"/>
    <property type="project" value="InterPro"/>
</dbReference>